<sequence>MILKHISTTRYFLKATLSVINGGNTMINFPRMEIENYLRDIIKLNPFDAVVILKQQDEKAYTVELINSKASILSPIPFTKGMDAEKFLQCMNWTKILEIIQEQYQDIQYITINELKSFSIFVEGISSNGEIYYAIIIKQIEHDNNPFSPSTFQEENTGLLNRRALNVRWSEYYRDYKDDKNIALLLIDIDRFKKYNESLGKKKADRMIKQISERFNKLRNETCELFHYNGDEFIFLIRYCICEEVELMANLILDQLKEPFVIDEQEYFVTCSIGISTILSDQSRDLEKLLFQAEQALFYVKKRGRAHYRYYREEMSHTFQNEVLMEAHLRRAIEFNELSIHLQPQIDYDTYEIDSFEALTRWNNPKFGFVPPSQFIPLAESSGLIIQIGDWILEQVCKYQQQWKEKGYRPVRVAVNISPKQFKQENFAEKIKQLLSKYDIDPKYIELEITESSMVNVDETEAILKSLKALGVYVSVDDFGTGYSSLSYLKKYPIDIIKIDQSFISDINRDEKNEAIVKAIIALSQNLGMDVIAEGVEEKSQEIFLKKHCCKKGQGYLYNKPLPVEEIVKQYLLQ</sequence>
<dbReference type="InterPro" id="IPR050706">
    <property type="entry name" value="Cyclic-di-GMP_PDE-like"/>
</dbReference>
<accession>A0A431UJE7</accession>
<protein>
    <submittedName>
        <fullName evidence="3">Bifunctional diguanylate cyclase/phosphodiesterase</fullName>
    </submittedName>
</protein>
<dbReference type="EMBL" id="RXNR01000059">
    <property type="protein sequence ID" value="RTQ89731.1"/>
    <property type="molecule type" value="Genomic_DNA"/>
</dbReference>
<comment type="caution">
    <text evidence="3">The sequence shown here is derived from an EMBL/GenBank/DDBJ whole genome shotgun (WGS) entry which is preliminary data.</text>
</comment>
<dbReference type="Pfam" id="PF00990">
    <property type="entry name" value="GGDEF"/>
    <property type="match status" value="1"/>
</dbReference>
<dbReference type="AlphaFoldDB" id="A0A431UJE7"/>
<dbReference type="Pfam" id="PF00563">
    <property type="entry name" value="EAL"/>
    <property type="match status" value="1"/>
</dbReference>
<name>A0A431UJE7_9BACI</name>
<dbReference type="PROSITE" id="PS50887">
    <property type="entry name" value="GGDEF"/>
    <property type="match status" value="1"/>
</dbReference>
<dbReference type="InterPro" id="IPR043128">
    <property type="entry name" value="Rev_trsase/Diguanyl_cyclase"/>
</dbReference>
<evidence type="ECO:0000259" key="2">
    <source>
        <dbReference type="PROSITE" id="PS50887"/>
    </source>
</evidence>
<dbReference type="InterPro" id="IPR001633">
    <property type="entry name" value="EAL_dom"/>
</dbReference>
<dbReference type="Proteomes" id="UP000276349">
    <property type="component" value="Unassembled WGS sequence"/>
</dbReference>
<evidence type="ECO:0000259" key="1">
    <source>
        <dbReference type="PROSITE" id="PS50883"/>
    </source>
</evidence>
<dbReference type="SMART" id="SM00052">
    <property type="entry name" value="EAL"/>
    <property type="match status" value="1"/>
</dbReference>
<dbReference type="SUPFAM" id="SSF55073">
    <property type="entry name" value="Nucleotide cyclase"/>
    <property type="match status" value="1"/>
</dbReference>
<dbReference type="InterPro" id="IPR035919">
    <property type="entry name" value="EAL_sf"/>
</dbReference>
<dbReference type="PROSITE" id="PS50883">
    <property type="entry name" value="EAL"/>
    <property type="match status" value="1"/>
</dbReference>
<dbReference type="CDD" id="cd01948">
    <property type="entry name" value="EAL"/>
    <property type="match status" value="1"/>
</dbReference>
<dbReference type="OrthoDB" id="9759607at2"/>
<dbReference type="Gene3D" id="3.30.70.270">
    <property type="match status" value="1"/>
</dbReference>
<dbReference type="InterPro" id="IPR029787">
    <property type="entry name" value="Nucleotide_cyclase"/>
</dbReference>
<evidence type="ECO:0000313" key="4">
    <source>
        <dbReference type="Proteomes" id="UP000276349"/>
    </source>
</evidence>
<feature type="domain" description="EAL" evidence="1">
    <location>
        <begin position="322"/>
        <end position="574"/>
    </location>
</feature>
<dbReference type="PANTHER" id="PTHR33121:SF71">
    <property type="entry name" value="OXYGEN SENSOR PROTEIN DOSP"/>
    <property type="match status" value="1"/>
</dbReference>
<reference evidence="3 4" key="1">
    <citation type="submission" date="2018-12" db="EMBL/GenBank/DDBJ databases">
        <authorList>
            <person name="Yu L."/>
        </authorList>
    </citation>
    <scope>NUCLEOTIDE SEQUENCE [LARGE SCALE GENOMIC DNA]</scope>
    <source>
        <strain evidence="3 4">S5H2222</strain>
    </source>
</reference>
<organism evidence="3 4">
    <name type="scientific">Lysinibacillus telephonicus</name>
    <dbReference type="NCBI Taxonomy" id="1714840"/>
    <lineage>
        <taxon>Bacteria</taxon>
        <taxon>Bacillati</taxon>
        <taxon>Bacillota</taxon>
        <taxon>Bacilli</taxon>
        <taxon>Bacillales</taxon>
        <taxon>Bacillaceae</taxon>
        <taxon>Lysinibacillus</taxon>
    </lineage>
</organism>
<evidence type="ECO:0000313" key="3">
    <source>
        <dbReference type="EMBL" id="RTQ89731.1"/>
    </source>
</evidence>
<keyword evidence="4" id="KW-1185">Reference proteome</keyword>
<dbReference type="SUPFAM" id="SSF141868">
    <property type="entry name" value="EAL domain-like"/>
    <property type="match status" value="1"/>
</dbReference>
<dbReference type="Gene3D" id="3.20.20.450">
    <property type="entry name" value="EAL domain"/>
    <property type="match status" value="1"/>
</dbReference>
<dbReference type="SMART" id="SM00267">
    <property type="entry name" value="GGDEF"/>
    <property type="match status" value="1"/>
</dbReference>
<dbReference type="PANTHER" id="PTHR33121">
    <property type="entry name" value="CYCLIC DI-GMP PHOSPHODIESTERASE PDEF"/>
    <property type="match status" value="1"/>
</dbReference>
<dbReference type="CDD" id="cd01949">
    <property type="entry name" value="GGDEF"/>
    <property type="match status" value="1"/>
</dbReference>
<feature type="domain" description="GGDEF" evidence="2">
    <location>
        <begin position="180"/>
        <end position="313"/>
    </location>
</feature>
<dbReference type="FunFam" id="3.20.20.450:FF:000001">
    <property type="entry name" value="Cyclic di-GMP phosphodiesterase yahA"/>
    <property type="match status" value="1"/>
</dbReference>
<dbReference type="NCBIfam" id="TIGR00254">
    <property type="entry name" value="GGDEF"/>
    <property type="match status" value="1"/>
</dbReference>
<dbReference type="GO" id="GO:0071111">
    <property type="term" value="F:cyclic-guanylate-specific phosphodiesterase activity"/>
    <property type="evidence" value="ECO:0007669"/>
    <property type="project" value="InterPro"/>
</dbReference>
<dbReference type="InterPro" id="IPR000160">
    <property type="entry name" value="GGDEF_dom"/>
</dbReference>
<gene>
    <name evidence="3" type="ORF">EKG35_16020</name>
</gene>
<proteinExistence type="predicted"/>